<dbReference type="PANTHER" id="PTHR10671">
    <property type="entry name" value="EPITHELIAL MEMBRANE PROTEIN-RELATED"/>
    <property type="match status" value="1"/>
</dbReference>
<keyword evidence="3 5" id="KW-1133">Transmembrane helix</keyword>
<dbReference type="InterPro" id="IPR004031">
    <property type="entry name" value="PMP22/EMP/MP20/Claudin"/>
</dbReference>
<accession>A0A8W8HQ34</accession>
<proteinExistence type="predicted"/>
<feature type="transmembrane region" description="Helical" evidence="5">
    <location>
        <begin position="96"/>
        <end position="114"/>
    </location>
</feature>
<evidence type="ECO:0000313" key="7">
    <source>
        <dbReference type="Proteomes" id="UP000005408"/>
    </source>
</evidence>
<keyword evidence="2 5" id="KW-0812">Transmembrane</keyword>
<evidence type="ECO:0000256" key="1">
    <source>
        <dbReference type="ARBA" id="ARBA00004141"/>
    </source>
</evidence>
<evidence type="ECO:0000256" key="2">
    <source>
        <dbReference type="ARBA" id="ARBA00022692"/>
    </source>
</evidence>
<dbReference type="GO" id="GO:0005886">
    <property type="term" value="C:plasma membrane"/>
    <property type="evidence" value="ECO:0007669"/>
    <property type="project" value="TreeGrafter"/>
</dbReference>
<evidence type="ECO:0000313" key="6">
    <source>
        <dbReference type="EnsemblMetazoa" id="G10555.4:cds"/>
    </source>
</evidence>
<dbReference type="OrthoDB" id="6149483at2759"/>
<evidence type="ECO:0000256" key="4">
    <source>
        <dbReference type="ARBA" id="ARBA00023136"/>
    </source>
</evidence>
<organism evidence="6 7">
    <name type="scientific">Magallana gigas</name>
    <name type="common">Pacific oyster</name>
    <name type="synonym">Crassostrea gigas</name>
    <dbReference type="NCBI Taxonomy" id="29159"/>
    <lineage>
        <taxon>Eukaryota</taxon>
        <taxon>Metazoa</taxon>
        <taxon>Spiralia</taxon>
        <taxon>Lophotrochozoa</taxon>
        <taxon>Mollusca</taxon>
        <taxon>Bivalvia</taxon>
        <taxon>Autobranchia</taxon>
        <taxon>Pteriomorphia</taxon>
        <taxon>Ostreida</taxon>
        <taxon>Ostreoidea</taxon>
        <taxon>Ostreidae</taxon>
        <taxon>Magallana</taxon>
    </lineage>
</organism>
<keyword evidence="7" id="KW-1185">Reference proteome</keyword>
<dbReference type="Proteomes" id="UP000005408">
    <property type="component" value="Unassembled WGS sequence"/>
</dbReference>
<comment type="subcellular location">
    <subcellularLocation>
        <location evidence="1">Membrane</location>
        <topology evidence="1">Multi-pass membrane protein</topology>
    </subcellularLocation>
</comment>
<dbReference type="Pfam" id="PF00822">
    <property type="entry name" value="PMP22_Claudin"/>
    <property type="match status" value="1"/>
</dbReference>
<protein>
    <submittedName>
        <fullName evidence="6">Uncharacterized protein</fullName>
    </submittedName>
</protein>
<dbReference type="InterPro" id="IPR050579">
    <property type="entry name" value="PMP-22/EMP/MP20-like"/>
</dbReference>
<dbReference type="AlphaFoldDB" id="A0A8W8HQ34"/>
<keyword evidence="4 5" id="KW-0472">Membrane</keyword>
<dbReference type="PANTHER" id="PTHR10671:SF108">
    <property type="entry name" value="CLAUDIN FAMILY PROTEIN-RELATED"/>
    <property type="match status" value="1"/>
</dbReference>
<dbReference type="EnsemblMetazoa" id="G10555.4">
    <property type="protein sequence ID" value="G10555.4:cds"/>
    <property type="gene ID" value="G10555"/>
</dbReference>
<feature type="transmembrane region" description="Helical" evidence="5">
    <location>
        <begin position="157"/>
        <end position="178"/>
    </location>
</feature>
<sequence length="181" mass="19916">MCTSLSKNKLLIAGCTCLAIGFISALSGIMTSVWAVKEYSDNQGFLKSVTFGLWHFRRCGGFRINGECNKGELQQTDIQYFGAEGWFRLTQAVECLGLICMVIALLILLLYFFVSSCKQRKALYAIILFTFLSVLFIVIGIAVFGGKMEQMGYSVGWSMGLAIAGVVLAFLAGIMEVLELR</sequence>
<evidence type="ECO:0000256" key="5">
    <source>
        <dbReference type="SAM" id="Phobius"/>
    </source>
</evidence>
<dbReference type="Gene3D" id="1.20.140.150">
    <property type="match status" value="1"/>
</dbReference>
<reference evidence="6" key="1">
    <citation type="submission" date="2022-08" db="UniProtKB">
        <authorList>
            <consortium name="EnsemblMetazoa"/>
        </authorList>
    </citation>
    <scope>IDENTIFICATION</scope>
    <source>
        <strain evidence="6">05x7-T-G4-1.051#20</strain>
    </source>
</reference>
<evidence type="ECO:0000256" key="3">
    <source>
        <dbReference type="ARBA" id="ARBA00022989"/>
    </source>
</evidence>
<feature type="transmembrane region" description="Helical" evidence="5">
    <location>
        <begin position="123"/>
        <end position="145"/>
    </location>
</feature>
<name>A0A8W8HQ34_MAGGI</name>